<dbReference type="Pfam" id="PF11721">
    <property type="entry name" value="Malectin"/>
    <property type="match status" value="1"/>
</dbReference>
<evidence type="ECO:0000256" key="4">
    <source>
        <dbReference type="ARBA" id="ARBA00022729"/>
    </source>
</evidence>
<feature type="transmembrane region" description="Helical" evidence="11">
    <location>
        <begin position="253"/>
        <end position="275"/>
    </location>
</feature>
<reference evidence="13" key="1">
    <citation type="submission" date="2024-06" db="EMBL/GenBank/DDBJ databases">
        <authorList>
            <person name="Liu X."/>
            <person name="Lenzi L."/>
            <person name="Haldenby T S."/>
            <person name="Uol C."/>
        </authorList>
    </citation>
    <scope>NUCLEOTIDE SEQUENCE</scope>
</reference>
<evidence type="ECO:0000256" key="3">
    <source>
        <dbReference type="ARBA" id="ARBA00022692"/>
    </source>
</evidence>
<evidence type="ECO:0000256" key="9">
    <source>
        <dbReference type="ARBA" id="ARBA00023277"/>
    </source>
</evidence>
<keyword evidence="7 11" id="KW-0472">Membrane</keyword>
<dbReference type="PANTHER" id="PTHR13460">
    <property type="match status" value="1"/>
</dbReference>
<dbReference type="Proteomes" id="UP001497525">
    <property type="component" value="Unassembled WGS sequence"/>
</dbReference>
<comment type="similarity">
    <text evidence="2">Belongs to the malectin family.</text>
</comment>
<keyword evidence="9" id="KW-0119">Carbohydrate metabolism</keyword>
<gene>
    <name evidence="13" type="ORF">CDAUBV1_LOCUS17207</name>
</gene>
<evidence type="ECO:0000256" key="1">
    <source>
        <dbReference type="ARBA" id="ARBA00004115"/>
    </source>
</evidence>
<dbReference type="AlphaFoldDB" id="A0AAV2TYI2"/>
<protein>
    <recommendedName>
        <fullName evidence="12">Malectin domain-containing protein</fullName>
    </recommendedName>
</protein>
<evidence type="ECO:0000256" key="2">
    <source>
        <dbReference type="ARBA" id="ARBA00009141"/>
    </source>
</evidence>
<evidence type="ECO:0000256" key="10">
    <source>
        <dbReference type="SAM" id="MobiDB-lite"/>
    </source>
</evidence>
<organism evidence="13 14">
    <name type="scientific">Calicophoron daubneyi</name>
    <name type="common">Rumen fluke</name>
    <name type="synonym">Paramphistomum daubneyi</name>
    <dbReference type="NCBI Taxonomy" id="300641"/>
    <lineage>
        <taxon>Eukaryota</taxon>
        <taxon>Metazoa</taxon>
        <taxon>Spiralia</taxon>
        <taxon>Lophotrochozoa</taxon>
        <taxon>Platyhelminthes</taxon>
        <taxon>Trematoda</taxon>
        <taxon>Digenea</taxon>
        <taxon>Plagiorchiida</taxon>
        <taxon>Pronocephalata</taxon>
        <taxon>Paramphistomoidea</taxon>
        <taxon>Paramphistomidae</taxon>
        <taxon>Calicophoron</taxon>
    </lineage>
</organism>
<evidence type="ECO:0000256" key="7">
    <source>
        <dbReference type="ARBA" id="ARBA00023136"/>
    </source>
</evidence>
<name>A0AAV2TYI2_CALDB</name>
<proteinExistence type="inferred from homology"/>
<evidence type="ECO:0000256" key="5">
    <source>
        <dbReference type="ARBA" id="ARBA00022824"/>
    </source>
</evidence>
<evidence type="ECO:0000256" key="6">
    <source>
        <dbReference type="ARBA" id="ARBA00022989"/>
    </source>
</evidence>
<evidence type="ECO:0000256" key="11">
    <source>
        <dbReference type="SAM" id="Phobius"/>
    </source>
</evidence>
<keyword evidence="4" id="KW-0732">Signal</keyword>
<comment type="subcellular location">
    <subcellularLocation>
        <location evidence="1">Endoplasmic reticulum membrane</location>
        <topology evidence="1">Single-pass type I membrane protein</topology>
    </subcellularLocation>
</comment>
<accession>A0AAV2TYI2</accession>
<evidence type="ECO:0000259" key="12">
    <source>
        <dbReference type="Pfam" id="PF11721"/>
    </source>
</evidence>
<dbReference type="Gene3D" id="2.60.120.430">
    <property type="entry name" value="Galactose-binding lectin"/>
    <property type="match status" value="1"/>
</dbReference>
<keyword evidence="6 11" id="KW-1133">Transmembrane helix</keyword>
<sequence length="277" mass="31009">MHLISAIPQMVRWFQLFTAVCFCLLLLCRSYYCEVVWAVNCGGGSHVDVNGIQYMADPLRIGTSSDYGRSFIISRVPTEDQILYQTEHYHTDGFSYDVPFVGDGNYVLTLKFSEVWFTDPNQKVFHIKLNKVIPIVEDLDIFAEVGFATALDVNVPLKISNGVIYAAEQTVNVAGNSFSVDFIKTDRDNPKINAIILTKGTIDDVPQLPPMEETKPIVQPTPKPTQEELGLDNHRRRPTGVPRAPDPYATTEYSYLILPVLATLAAFVPLVFCLCKI</sequence>
<evidence type="ECO:0000313" key="13">
    <source>
        <dbReference type="EMBL" id="CAL5141912.1"/>
    </source>
</evidence>
<dbReference type="PANTHER" id="PTHR13460:SF0">
    <property type="entry name" value="MALECTIN"/>
    <property type="match status" value="1"/>
</dbReference>
<dbReference type="GO" id="GO:0030246">
    <property type="term" value="F:carbohydrate binding"/>
    <property type="evidence" value="ECO:0007669"/>
    <property type="project" value="InterPro"/>
</dbReference>
<comment type="caution">
    <text evidence="13">The sequence shown here is derived from an EMBL/GenBank/DDBJ whole genome shotgun (WGS) entry which is preliminary data.</text>
</comment>
<dbReference type="EMBL" id="CAXLJL010000933">
    <property type="protein sequence ID" value="CAL5141912.1"/>
    <property type="molecule type" value="Genomic_DNA"/>
</dbReference>
<keyword evidence="8" id="KW-0325">Glycoprotein</keyword>
<dbReference type="GO" id="GO:0005789">
    <property type="term" value="C:endoplasmic reticulum membrane"/>
    <property type="evidence" value="ECO:0007669"/>
    <property type="project" value="UniProtKB-SubCell"/>
</dbReference>
<feature type="domain" description="Malectin" evidence="12">
    <location>
        <begin position="35"/>
        <end position="195"/>
    </location>
</feature>
<dbReference type="InterPro" id="IPR039155">
    <property type="entry name" value="MLEC"/>
</dbReference>
<feature type="region of interest" description="Disordered" evidence="10">
    <location>
        <begin position="213"/>
        <end position="244"/>
    </location>
</feature>
<keyword evidence="5" id="KW-0256">Endoplasmic reticulum</keyword>
<dbReference type="InterPro" id="IPR021720">
    <property type="entry name" value="Malectin_dom"/>
</dbReference>
<evidence type="ECO:0000256" key="8">
    <source>
        <dbReference type="ARBA" id="ARBA00023180"/>
    </source>
</evidence>
<evidence type="ECO:0000313" key="14">
    <source>
        <dbReference type="Proteomes" id="UP001497525"/>
    </source>
</evidence>
<keyword evidence="3 11" id="KW-0812">Transmembrane</keyword>